<name>A0ABS2VHV9_STRAS</name>
<sequence>MPNPVRCRRRQDRETPWYGLRAACPRRNTAVNTAGPSNSPTPGPFADPGEETDAQLSARLKQWTGATPALHPVGELLDRHWAAAFAYARLCTEDGRAAGMLTTAAFTRLFGEALRQDGPSSAWRPHLLVTVRRIAAEWDTDGRRELLHPALRTPDHSVERAAARLLPPPHRRTLSRAFLRLPQTARCVLWHTEVEAEPPTVPAVLLGLEEEDVAVEVRRALERLRAEVLQVHRESAPGEECRHYLRLLDASYRRSRTVTDPDLRRHLDRCRHCRYTADQLAQFGGDLGFTLAEAVLGWAARDYVEARAANAAGDPDGQAPQPGTAAAGDLLRAAGVAEPSAGDAPAPGDPDDAGHARPAGGPRGLGVVAGHDRPGGVRTDGTSAAGTGQAVPMDPGPLPPPAESAAPGAHSRSGAALAASLRRAGRGRSAATRVSGARSPRGTRQAATRGPETGPGGSRAAARRAMHRARAVRRRNLALAVLTVTGLIVLPLALWATGPDDDGDGTAAGTPAATPGTGGASTGPSRIGAREPGDETLTGQLHTLGSGLCVDVAGGKAVQGAETRLAVCSAAAAQRWSYEPDGLLRNVAAPDLCLDSHLGYSVRLAPCVDATRPGGTDIRYDFTVQGNLVPRGKQDLALAPAATDGSGALVLKLRVQDTAQRWVIDASAPDPQMKVVNWDAASDSAGPFAGSPAPARTPDPRPSRSAVRTAPPQPTGSPAAGTCTERAYACPDSGRTTGSGGYGHGGHRTGGRSR</sequence>
<dbReference type="SUPFAM" id="SSF50370">
    <property type="entry name" value="Ricin B-like lectins"/>
    <property type="match status" value="1"/>
</dbReference>
<feature type="compositionally biased region" description="Low complexity" evidence="1">
    <location>
        <begin position="356"/>
        <end position="369"/>
    </location>
</feature>
<evidence type="ECO:0000256" key="1">
    <source>
        <dbReference type="SAM" id="MobiDB-lite"/>
    </source>
</evidence>
<feature type="domain" description="Ricin B lectin" evidence="3">
    <location>
        <begin position="538"/>
        <end position="665"/>
    </location>
</feature>
<feature type="compositionally biased region" description="Low complexity" evidence="1">
    <location>
        <begin position="505"/>
        <end position="515"/>
    </location>
</feature>
<feature type="region of interest" description="Disordered" evidence="1">
    <location>
        <begin position="28"/>
        <end position="54"/>
    </location>
</feature>
<dbReference type="PROSITE" id="PS50231">
    <property type="entry name" value="RICIN_B_LECTIN"/>
    <property type="match status" value="1"/>
</dbReference>
<dbReference type="Proteomes" id="UP000788262">
    <property type="component" value="Unassembled WGS sequence"/>
</dbReference>
<dbReference type="InterPro" id="IPR035992">
    <property type="entry name" value="Ricin_B-like_lectins"/>
</dbReference>
<dbReference type="SMART" id="SM00458">
    <property type="entry name" value="RICIN"/>
    <property type="match status" value="1"/>
</dbReference>
<feature type="compositionally biased region" description="Polar residues" evidence="1">
    <location>
        <begin position="29"/>
        <end position="38"/>
    </location>
</feature>
<keyword evidence="5" id="KW-1185">Reference proteome</keyword>
<evidence type="ECO:0000313" key="5">
    <source>
        <dbReference type="Proteomes" id="UP000788262"/>
    </source>
</evidence>
<feature type="compositionally biased region" description="Basic residues" evidence="1">
    <location>
        <begin position="745"/>
        <end position="754"/>
    </location>
</feature>
<evidence type="ECO:0000259" key="3">
    <source>
        <dbReference type="SMART" id="SM00458"/>
    </source>
</evidence>
<reference evidence="4 5" key="1">
    <citation type="submission" date="2021-02" db="EMBL/GenBank/DDBJ databases">
        <title>Whole genome sequencing of Streptomyces actuosus VRA1.</title>
        <authorList>
            <person name="Sen G."/>
            <person name="Sen A."/>
        </authorList>
    </citation>
    <scope>NUCLEOTIDE SEQUENCE [LARGE SCALE GENOMIC DNA]</scope>
    <source>
        <strain evidence="4 5">VRA1</strain>
    </source>
</reference>
<feature type="region of interest" description="Disordered" evidence="1">
    <location>
        <begin position="501"/>
        <end position="535"/>
    </location>
</feature>
<gene>
    <name evidence="4" type="ORF">JS756_00750</name>
</gene>
<accession>A0ABS2VHV9</accession>
<keyword evidence="2" id="KW-1133">Transmembrane helix</keyword>
<feature type="compositionally biased region" description="Low complexity" evidence="1">
    <location>
        <begin position="683"/>
        <end position="694"/>
    </location>
</feature>
<protein>
    <submittedName>
        <fullName evidence="4">Ricin-type beta-trefoil lectin domain protein</fullName>
    </submittedName>
</protein>
<feature type="compositionally biased region" description="Low complexity" evidence="1">
    <location>
        <begin position="408"/>
        <end position="439"/>
    </location>
</feature>
<evidence type="ECO:0000313" key="4">
    <source>
        <dbReference type="EMBL" id="MBN0042663.1"/>
    </source>
</evidence>
<feature type="region of interest" description="Disordered" evidence="1">
    <location>
        <begin position="338"/>
        <end position="467"/>
    </location>
</feature>
<feature type="region of interest" description="Disordered" evidence="1">
    <location>
        <begin position="683"/>
        <end position="754"/>
    </location>
</feature>
<evidence type="ECO:0000256" key="2">
    <source>
        <dbReference type="SAM" id="Phobius"/>
    </source>
</evidence>
<proteinExistence type="predicted"/>
<feature type="transmembrane region" description="Helical" evidence="2">
    <location>
        <begin position="476"/>
        <end position="496"/>
    </location>
</feature>
<dbReference type="Gene3D" id="2.80.10.50">
    <property type="match status" value="1"/>
</dbReference>
<organism evidence="4 5">
    <name type="scientific">Streptomyces actuosus</name>
    <dbReference type="NCBI Taxonomy" id="1885"/>
    <lineage>
        <taxon>Bacteria</taxon>
        <taxon>Bacillati</taxon>
        <taxon>Actinomycetota</taxon>
        <taxon>Actinomycetes</taxon>
        <taxon>Kitasatosporales</taxon>
        <taxon>Streptomycetaceae</taxon>
        <taxon>Streptomyces</taxon>
    </lineage>
</organism>
<keyword evidence="2" id="KW-0472">Membrane</keyword>
<comment type="caution">
    <text evidence="4">The sequence shown here is derived from an EMBL/GenBank/DDBJ whole genome shotgun (WGS) entry which is preliminary data.</text>
</comment>
<keyword evidence="2" id="KW-0812">Transmembrane</keyword>
<dbReference type="EMBL" id="JAFFZS010000001">
    <property type="protein sequence ID" value="MBN0042663.1"/>
    <property type="molecule type" value="Genomic_DNA"/>
</dbReference>
<dbReference type="Pfam" id="PF00652">
    <property type="entry name" value="Ricin_B_lectin"/>
    <property type="match status" value="1"/>
</dbReference>
<dbReference type="InterPro" id="IPR000772">
    <property type="entry name" value="Ricin_B_lectin"/>
</dbReference>